<evidence type="ECO:0000313" key="2">
    <source>
        <dbReference type="Proteomes" id="UP001345219"/>
    </source>
</evidence>
<gene>
    <name evidence="1" type="ORF">SAY87_027371</name>
</gene>
<dbReference type="PANTHER" id="PTHR36018:SF1">
    <property type="entry name" value="OS09G0481800 PROTEIN"/>
    <property type="match status" value="1"/>
</dbReference>
<comment type="caution">
    <text evidence="1">The sequence shown here is derived from an EMBL/GenBank/DDBJ whole genome shotgun (WGS) entry which is preliminary data.</text>
</comment>
<keyword evidence="2" id="KW-1185">Reference proteome</keyword>
<dbReference type="PANTHER" id="PTHR36018">
    <property type="entry name" value="OS09G0481800 PROTEIN"/>
    <property type="match status" value="1"/>
</dbReference>
<dbReference type="AlphaFoldDB" id="A0AAN7H4L4"/>
<dbReference type="EMBL" id="JAXIOK010000018">
    <property type="protein sequence ID" value="KAK4749922.1"/>
    <property type="molecule type" value="Genomic_DNA"/>
</dbReference>
<sequence length="54" mass="6254">MAGSFVKISPRGRLWHERSVVLARVGNNLKQRIPEILEVDMEDEKMLDDSPENF</sequence>
<organism evidence="1 2">
    <name type="scientific">Trapa incisa</name>
    <dbReference type="NCBI Taxonomy" id="236973"/>
    <lineage>
        <taxon>Eukaryota</taxon>
        <taxon>Viridiplantae</taxon>
        <taxon>Streptophyta</taxon>
        <taxon>Embryophyta</taxon>
        <taxon>Tracheophyta</taxon>
        <taxon>Spermatophyta</taxon>
        <taxon>Magnoliopsida</taxon>
        <taxon>eudicotyledons</taxon>
        <taxon>Gunneridae</taxon>
        <taxon>Pentapetalae</taxon>
        <taxon>rosids</taxon>
        <taxon>malvids</taxon>
        <taxon>Myrtales</taxon>
        <taxon>Lythraceae</taxon>
        <taxon>Trapa</taxon>
    </lineage>
</organism>
<name>A0AAN7H4L4_9MYRT</name>
<reference evidence="1 2" key="1">
    <citation type="journal article" date="2023" name="Hortic Res">
        <title>Pangenome of water caltrop reveals structural variations and asymmetric subgenome divergence after allopolyploidization.</title>
        <authorList>
            <person name="Zhang X."/>
            <person name="Chen Y."/>
            <person name="Wang L."/>
            <person name="Yuan Y."/>
            <person name="Fang M."/>
            <person name="Shi L."/>
            <person name="Lu R."/>
            <person name="Comes H.P."/>
            <person name="Ma Y."/>
            <person name="Chen Y."/>
            <person name="Huang G."/>
            <person name="Zhou Y."/>
            <person name="Zheng Z."/>
            <person name="Qiu Y."/>
        </authorList>
    </citation>
    <scope>NUCLEOTIDE SEQUENCE [LARGE SCALE GENOMIC DNA]</scope>
    <source>
        <tissue evidence="1">Roots</tissue>
    </source>
</reference>
<accession>A0AAN7H4L4</accession>
<evidence type="ECO:0000313" key="1">
    <source>
        <dbReference type="EMBL" id="KAK4749922.1"/>
    </source>
</evidence>
<proteinExistence type="predicted"/>
<dbReference type="Proteomes" id="UP001345219">
    <property type="component" value="Chromosome 21"/>
</dbReference>
<protein>
    <submittedName>
        <fullName evidence="1">Uncharacterized protein</fullName>
    </submittedName>
</protein>